<dbReference type="Gene3D" id="1.10.10.60">
    <property type="entry name" value="Homeodomain-like"/>
    <property type="match status" value="1"/>
</dbReference>
<dbReference type="InterPro" id="IPR009057">
    <property type="entry name" value="Homeodomain-like_sf"/>
</dbReference>
<dbReference type="PANTHER" id="PTHR46796:SF15">
    <property type="entry name" value="BLL1074 PROTEIN"/>
    <property type="match status" value="1"/>
</dbReference>
<keyword evidence="1" id="KW-0805">Transcription regulation</keyword>
<dbReference type="InterPro" id="IPR046532">
    <property type="entry name" value="DUF6597"/>
</dbReference>
<feature type="domain" description="HTH araC/xylS-type" evidence="4">
    <location>
        <begin position="145"/>
        <end position="257"/>
    </location>
</feature>
<dbReference type="InterPro" id="IPR018060">
    <property type="entry name" value="HTH_AraC"/>
</dbReference>
<keyword evidence="6" id="KW-1185">Reference proteome</keyword>
<gene>
    <name evidence="5" type="ORF">KOI35_24230</name>
</gene>
<dbReference type="PANTHER" id="PTHR46796">
    <property type="entry name" value="HTH-TYPE TRANSCRIPTIONAL ACTIVATOR RHAS-RELATED"/>
    <property type="match status" value="1"/>
</dbReference>
<keyword evidence="2" id="KW-0238">DNA-binding</keyword>
<keyword evidence="3" id="KW-0804">Transcription</keyword>
<dbReference type="Pfam" id="PF12833">
    <property type="entry name" value="HTH_18"/>
    <property type="match status" value="1"/>
</dbReference>
<sequence>MVVDEYVQGRPAAALAPFVAHYSGYRQAGVAPTRHLGLPSPWLTMILTLNDPLVMESHPDPRQSPGRYDALLGGLHLRPAVIVHDGWQSGVQVALRPLGCRALFGLPAGELAGLDVDAADVLGRRSVAEVREKIAAAEGWAARFTMVDEWLAGHLSDGASGRMTYAWDLVLKGVPIRTVADRVGWSGHHLTDRFRAETGLRPKEAARVARFDRARRALRPGRAIAAVAAEHGFADQSHLVREFRALAGCSPSEWLAGQFDFVQAQPIGEAHDEGHD</sequence>
<dbReference type="InterPro" id="IPR050204">
    <property type="entry name" value="AraC_XylS_family_regulators"/>
</dbReference>
<proteinExistence type="predicted"/>
<dbReference type="RefSeq" id="WP_215790325.1">
    <property type="nucleotide sequence ID" value="NZ_JAHKKG010000007.1"/>
</dbReference>
<evidence type="ECO:0000256" key="3">
    <source>
        <dbReference type="ARBA" id="ARBA00023163"/>
    </source>
</evidence>
<dbReference type="SMART" id="SM00342">
    <property type="entry name" value="HTH_ARAC"/>
    <property type="match status" value="1"/>
</dbReference>
<dbReference type="Proteomes" id="UP001519654">
    <property type="component" value="Unassembled WGS sequence"/>
</dbReference>
<evidence type="ECO:0000256" key="2">
    <source>
        <dbReference type="ARBA" id="ARBA00023125"/>
    </source>
</evidence>
<dbReference type="Pfam" id="PF20240">
    <property type="entry name" value="DUF6597"/>
    <property type="match status" value="1"/>
</dbReference>
<protein>
    <submittedName>
        <fullName evidence="5">Helix-turn-helix domain-containing protein</fullName>
    </submittedName>
</protein>
<evidence type="ECO:0000313" key="5">
    <source>
        <dbReference type="EMBL" id="MBU2666621.1"/>
    </source>
</evidence>
<evidence type="ECO:0000259" key="4">
    <source>
        <dbReference type="PROSITE" id="PS01124"/>
    </source>
</evidence>
<dbReference type="SUPFAM" id="SSF46689">
    <property type="entry name" value="Homeodomain-like"/>
    <property type="match status" value="1"/>
</dbReference>
<dbReference type="EMBL" id="JAHKKG010000007">
    <property type="protein sequence ID" value="MBU2666621.1"/>
    <property type="molecule type" value="Genomic_DNA"/>
</dbReference>
<organism evidence="5 6">
    <name type="scientific">Paractinoplanes bogorensis</name>
    <dbReference type="NCBI Taxonomy" id="1610840"/>
    <lineage>
        <taxon>Bacteria</taxon>
        <taxon>Bacillati</taxon>
        <taxon>Actinomycetota</taxon>
        <taxon>Actinomycetes</taxon>
        <taxon>Micromonosporales</taxon>
        <taxon>Micromonosporaceae</taxon>
        <taxon>Paractinoplanes</taxon>
    </lineage>
</organism>
<reference evidence="5 6" key="1">
    <citation type="submission" date="2021-06" db="EMBL/GenBank/DDBJ databases">
        <title>Actinoplanes lichenicola sp. nov., and Actinoplanes ovalisporus sp. nov., isolated from lichen in Thailand.</title>
        <authorList>
            <person name="Saeng-In P."/>
            <person name="Kanchanasin P."/>
            <person name="Yuki M."/>
            <person name="Kudo T."/>
            <person name="Ohkuma M."/>
            <person name="Phongsopitanun W."/>
            <person name="Tanasupawat S."/>
        </authorList>
    </citation>
    <scope>NUCLEOTIDE SEQUENCE [LARGE SCALE GENOMIC DNA]</scope>
    <source>
        <strain evidence="5 6">NBRC 110975</strain>
    </source>
</reference>
<accession>A0ABS5YU84</accession>
<name>A0ABS5YU84_9ACTN</name>
<dbReference type="PROSITE" id="PS01124">
    <property type="entry name" value="HTH_ARAC_FAMILY_2"/>
    <property type="match status" value="1"/>
</dbReference>
<evidence type="ECO:0000313" key="6">
    <source>
        <dbReference type="Proteomes" id="UP001519654"/>
    </source>
</evidence>
<comment type="caution">
    <text evidence="5">The sequence shown here is derived from an EMBL/GenBank/DDBJ whole genome shotgun (WGS) entry which is preliminary data.</text>
</comment>
<evidence type="ECO:0000256" key="1">
    <source>
        <dbReference type="ARBA" id="ARBA00023015"/>
    </source>
</evidence>